<feature type="domain" description="Metallo-beta-lactamase" evidence="4">
    <location>
        <begin position="25"/>
        <end position="82"/>
    </location>
</feature>
<dbReference type="InterPro" id="IPR001279">
    <property type="entry name" value="Metallo-B-lactamas"/>
</dbReference>
<accession>A0ABW0LNH2</accession>
<comment type="function">
    <text evidence="2">Counteracts the endogenous Pycsar antiviral defense system. Phosphodiesterase that enables metal-dependent hydrolysis of host cyclic nucleotide Pycsar defense signals such as cCMP and cUMP.</text>
</comment>
<dbReference type="Proteomes" id="UP001596105">
    <property type="component" value="Unassembled WGS sequence"/>
</dbReference>
<evidence type="ECO:0000256" key="3">
    <source>
        <dbReference type="ARBA" id="ARBA00048505"/>
    </source>
</evidence>
<sequence>MKIAEGLEVLVIAPSNGGPPYHPSALYDERSVVLVDAGLPDFLDLIVAAMQDAGLSPDRLQAIVFTHNDLDPIGSLPHFPAAPGGDRLDVYVHEADKDVVNGHRPMIKVPADRVDMILGTIPADAMVVQGDQLMGPNPGFTPNMNEALRPLGKLAAYDIETVVCFHGGIYRGQENERIAELAAQAQAD</sequence>
<dbReference type="Gene3D" id="3.60.15.10">
    <property type="entry name" value="Ribonuclease Z/Hydroxyacylglutathione hydrolase-like"/>
    <property type="match status" value="2"/>
</dbReference>
<protein>
    <submittedName>
        <fullName evidence="5">MBL fold metallo-hydrolase</fullName>
    </submittedName>
</protein>
<comment type="caution">
    <text evidence="5">The sequence shown here is derived from an EMBL/GenBank/DDBJ whole genome shotgun (WGS) entry which is preliminary data.</text>
</comment>
<dbReference type="RefSeq" id="WP_209747203.1">
    <property type="nucleotide sequence ID" value="NZ_JBHSMH010000004.1"/>
</dbReference>
<dbReference type="InterPro" id="IPR050855">
    <property type="entry name" value="NDM-1-like"/>
</dbReference>
<gene>
    <name evidence="5" type="ORF">ACFPPD_01860</name>
</gene>
<evidence type="ECO:0000256" key="1">
    <source>
        <dbReference type="ARBA" id="ARBA00034221"/>
    </source>
</evidence>
<evidence type="ECO:0000313" key="5">
    <source>
        <dbReference type="EMBL" id="MFC5467445.1"/>
    </source>
</evidence>
<dbReference type="SUPFAM" id="SSF56281">
    <property type="entry name" value="Metallo-hydrolase/oxidoreductase"/>
    <property type="match status" value="1"/>
</dbReference>
<keyword evidence="6" id="KW-1185">Reference proteome</keyword>
<evidence type="ECO:0000256" key="2">
    <source>
        <dbReference type="ARBA" id="ARBA00034301"/>
    </source>
</evidence>
<organism evidence="5 6">
    <name type="scientific">Cohnella suwonensis</name>
    <dbReference type="NCBI Taxonomy" id="696072"/>
    <lineage>
        <taxon>Bacteria</taxon>
        <taxon>Bacillati</taxon>
        <taxon>Bacillota</taxon>
        <taxon>Bacilli</taxon>
        <taxon>Bacillales</taxon>
        <taxon>Paenibacillaceae</taxon>
        <taxon>Cohnella</taxon>
    </lineage>
</organism>
<reference evidence="6" key="1">
    <citation type="journal article" date="2019" name="Int. J. Syst. Evol. Microbiol.">
        <title>The Global Catalogue of Microorganisms (GCM) 10K type strain sequencing project: providing services to taxonomists for standard genome sequencing and annotation.</title>
        <authorList>
            <consortium name="The Broad Institute Genomics Platform"/>
            <consortium name="The Broad Institute Genome Sequencing Center for Infectious Disease"/>
            <person name="Wu L."/>
            <person name="Ma J."/>
        </authorList>
    </citation>
    <scope>NUCLEOTIDE SEQUENCE [LARGE SCALE GENOMIC DNA]</scope>
    <source>
        <strain evidence="6">CCUG 57113</strain>
    </source>
</reference>
<proteinExistence type="predicted"/>
<comment type="catalytic activity">
    <reaction evidence="3">
        <text>3',5'-cyclic UMP + H2O = UMP + H(+)</text>
        <dbReference type="Rhea" id="RHEA:70575"/>
        <dbReference type="ChEBI" id="CHEBI:15377"/>
        <dbReference type="ChEBI" id="CHEBI:15378"/>
        <dbReference type="ChEBI" id="CHEBI:57865"/>
        <dbReference type="ChEBI" id="CHEBI:184387"/>
    </reaction>
    <physiologicalReaction direction="left-to-right" evidence="3">
        <dbReference type="Rhea" id="RHEA:70576"/>
    </physiologicalReaction>
</comment>
<evidence type="ECO:0000259" key="4">
    <source>
        <dbReference type="Pfam" id="PF00753"/>
    </source>
</evidence>
<dbReference type="PANTHER" id="PTHR42951">
    <property type="entry name" value="METALLO-BETA-LACTAMASE DOMAIN-CONTAINING"/>
    <property type="match status" value="1"/>
</dbReference>
<comment type="catalytic activity">
    <reaction evidence="1">
        <text>3',5'-cyclic CMP + H2O = CMP + H(+)</text>
        <dbReference type="Rhea" id="RHEA:72675"/>
        <dbReference type="ChEBI" id="CHEBI:15377"/>
        <dbReference type="ChEBI" id="CHEBI:15378"/>
        <dbReference type="ChEBI" id="CHEBI:58003"/>
        <dbReference type="ChEBI" id="CHEBI:60377"/>
    </reaction>
    <physiologicalReaction direction="left-to-right" evidence="1">
        <dbReference type="Rhea" id="RHEA:72676"/>
    </physiologicalReaction>
</comment>
<evidence type="ECO:0000313" key="6">
    <source>
        <dbReference type="Proteomes" id="UP001596105"/>
    </source>
</evidence>
<dbReference type="EMBL" id="JBHSMH010000004">
    <property type="protein sequence ID" value="MFC5467445.1"/>
    <property type="molecule type" value="Genomic_DNA"/>
</dbReference>
<dbReference type="InterPro" id="IPR036866">
    <property type="entry name" value="RibonucZ/Hydroxyglut_hydro"/>
</dbReference>
<name>A0ABW0LNH2_9BACL</name>
<dbReference type="Pfam" id="PF00753">
    <property type="entry name" value="Lactamase_B"/>
    <property type="match status" value="1"/>
</dbReference>
<dbReference type="PANTHER" id="PTHR42951:SF15">
    <property type="entry name" value="METALLO-BETA-LACTAMASE SUPERFAMILY PROTEIN"/>
    <property type="match status" value="1"/>
</dbReference>